<keyword evidence="1" id="KW-1133">Transmembrane helix</keyword>
<protein>
    <submittedName>
        <fullName evidence="2">Uncharacterized protein</fullName>
    </submittedName>
</protein>
<accession>A0A1F5Y1E5</accession>
<feature type="transmembrane region" description="Helical" evidence="1">
    <location>
        <begin position="136"/>
        <end position="158"/>
    </location>
</feature>
<feature type="transmembrane region" description="Helical" evidence="1">
    <location>
        <begin position="69"/>
        <end position="91"/>
    </location>
</feature>
<dbReference type="AlphaFoldDB" id="A0A1F5Y1E5"/>
<gene>
    <name evidence="2" type="ORF">A3G54_00545</name>
</gene>
<feature type="transmembrane region" description="Helical" evidence="1">
    <location>
        <begin position="26"/>
        <end position="49"/>
    </location>
</feature>
<feature type="transmembrane region" description="Helical" evidence="1">
    <location>
        <begin position="103"/>
        <end position="124"/>
    </location>
</feature>
<sequence length="166" mass="19379">MDIISHGLWGGVAFGRENKKSFWTSFIFGIAPDFFAFAPFFASVFLGLAEFPKFSTEPPVPDGIPQYIHSIYSFTHSLIIFAIFFIIFWIIRRKPFWEMAAWGIHILFDIPTHSNSFFPTPFLWPFSSAHVDGIPWAHPVIFFPNVILLVILYVYFFWFRKRSSIL</sequence>
<reference evidence="2 3" key="1">
    <citation type="journal article" date="2016" name="Nat. Commun.">
        <title>Thousands of microbial genomes shed light on interconnected biogeochemical processes in an aquifer system.</title>
        <authorList>
            <person name="Anantharaman K."/>
            <person name="Brown C.T."/>
            <person name="Hug L.A."/>
            <person name="Sharon I."/>
            <person name="Castelle C.J."/>
            <person name="Probst A.J."/>
            <person name="Thomas B.C."/>
            <person name="Singh A."/>
            <person name="Wilkins M.J."/>
            <person name="Karaoz U."/>
            <person name="Brodie E.L."/>
            <person name="Williams K.H."/>
            <person name="Hubbard S.S."/>
            <person name="Banfield J.F."/>
        </authorList>
    </citation>
    <scope>NUCLEOTIDE SEQUENCE [LARGE SCALE GENOMIC DNA]</scope>
</reference>
<name>A0A1F5Y1E5_9BACT</name>
<comment type="caution">
    <text evidence="2">The sequence shown here is derived from an EMBL/GenBank/DDBJ whole genome shotgun (WGS) entry which is preliminary data.</text>
</comment>
<evidence type="ECO:0000313" key="2">
    <source>
        <dbReference type="EMBL" id="OGF93651.1"/>
    </source>
</evidence>
<keyword evidence="1" id="KW-0812">Transmembrane</keyword>
<proteinExistence type="predicted"/>
<evidence type="ECO:0000256" key="1">
    <source>
        <dbReference type="SAM" id="Phobius"/>
    </source>
</evidence>
<evidence type="ECO:0000313" key="3">
    <source>
        <dbReference type="Proteomes" id="UP000178894"/>
    </source>
</evidence>
<dbReference type="EMBL" id="MFIQ01000011">
    <property type="protein sequence ID" value="OGF93651.1"/>
    <property type="molecule type" value="Genomic_DNA"/>
</dbReference>
<dbReference type="Proteomes" id="UP000178894">
    <property type="component" value="Unassembled WGS sequence"/>
</dbReference>
<organism evidence="2 3">
    <name type="scientific">Candidatus Giovannonibacteria bacterium RIFCSPLOWO2_12_FULL_44_15</name>
    <dbReference type="NCBI Taxonomy" id="1798364"/>
    <lineage>
        <taxon>Bacteria</taxon>
        <taxon>Candidatus Giovannoniibacteriota</taxon>
    </lineage>
</organism>
<keyword evidence="1" id="KW-0472">Membrane</keyword>